<dbReference type="EMBL" id="DTGR01000052">
    <property type="protein sequence ID" value="HHS28770.1"/>
    <property type="molecule type" value="Genomic_DNA"/>
</dbReference>
<dbReference type="PANTHER" id="PTHR43471:SF3">
    <property type="entry name" value="ABC TRANSPORTER PERMEASE PROTEIN NATB"/>
    <property type="match status" value="1"/>
</dbReference>
<name>A0A7V6A254_9BACT</name>
<dbReference type="PANTHER" id="PTHR43471">
    <property type="entry name" value="ABC TRANSPORTER PERMEASE"/>
    <property type="match status" value="1"/>
</dbReference>
<comment type="caution">
    <text evidence="2">The sequence shown here is derived from an EMBL/GenBank/DDBJ whole genome shotgun (WGS) entry which is preliminary data.</text>
</comment>
<feature type="transmembrane region" description="Helical" evidence="1">
    <location>
        <begin position="53"/>
        <end position="71"/>
    </location>
</feature>
<feature type="transmembrane region" description="Helical" evidence="1">
    <location>
        <begin position="224"/>
        <end position="244"/>
    </location>
</feature>
<protein>
    <submittedName>
        <fullName evidence="2">ABC transporter</fullName>
    </submittedName>
</protein>
<feature type="transmembrane region" description="Helical" evidence="1">
    <location>
        <begin position="21"/>
        <end position="41"/>
    </location>
</feature>
<dbReference type="GO" id="GO:0005886">
    <property type="term" value="C:plasma membrane"/>
    <property type="evidence" value="ECO:0007669"/>
    <property type="project" value="UniProtKB-SubCell"/>
</dbReference>
<dbReference type="AlphaFoldDB" id="A0A7V6A254"/>
<feature type="transmembrane region" description="Helical" evidence="1">
    <location>
        <begin position="135"/>
        <end position="157"/>
    </location>
</feature>
<evidence type="ECO:0000256" key="1">
    <source>
        <dbReference type="SAM" id="Phobius"/>
    </source>
</evidence>
<feature type="transmembrane region" description="Helical" evidence="1">
    <location>
        <begin position="104"/>
        <end position="123"/>
    </location>
</feature>
<reference evidence="2" key="1">
    <citation type="journal article" date="2020" name="mSystems">
        <title>Genome- and Community-Level Interaction Insights into Carbon Utilization and Element Cycling Functions of Hydrothermarchaeota in Hydrothermal Sediment.</title>
        <authorList>
            <person name="Zhou Z."/>
            <person name="Liu Y."/>
            <person name="Xu W."/>
            <person name="Pan J."/>
            <person name="Luo Z.H."/>
            <person name="Li M."/>
        </authorList>
    </citation>
    <scope>NUCLEOTIDE SEQUENCE [LARGE SCALE GENOMIC DNA]</scope>
    <source>
        <strain evidence="2">SpSt-767</strain>
    </source>
</reference>
<evidence type="ECO:0000313" key="2">
    <source>
        <dbReference type="EMBL" id="HHS28770.1"/>
    </source>
</evidence>
<dbReference type="GO" id="GO:0140359">
    <property type="term" value="F:ABC-type transporter activity"/>
    <property type="evidence" value="ECO:0007669"/>
    <property type="project" value="InterPro"/>
</dbReference>
<proteinExistence type="predicted"/>
<feature type="transmembrane region" description="Helical" evidence="1">
    <location>
        <begin position="164"/>
        <end position="184"/>
    </location>
</feature>
<dbReference type="Pfam" id="PF12679">
    <property type="entry name" value="ABC2_membrane_2"/>
    <property type="match status" value="1"/>
</dbReference>
<gene>
    <name evidence="2" type="ORF">ENV52_03600</name>
</gene>
<keyword evidence="1" id="KW-0472">Membrane</keyword>
<organism evidence="2">
    <name type="scientific">Desulfobacca acetoxidans</name>
    <dbReference type="NCBI Taxonomy" id="60893"/>
    <lineage>
        <taxon>Bacteria</taxon>
        <taxon>Pseudomonadati</taxon>
        <taxon>Thermodesulfobacteriota</taxon>
        <taxon>Desulfobaccia</taxon>
        <taxon>Desulfobaccales</taxon>
        <taxon>Desulfobaccaceae</taxon>
        <taxon>Desulfobacca</taxon>
    </lineage>
</organism>
<keyword evidence="1" id="KW-0812">Transmembrane</keyword>
<sequence length="250" mass="26580">MNLWRPLIGKEIQEDFRSARGAFFLVVAALVLSVFAVLLVSNTELSLLDNAQAVYMMAGIVIALAALVAVLRGSDGFAGERDRQTLEPLLLAPINGSGLAAAKLCGILVSWLTLFILAIPYLWAVGSTGQNLFAAILYLFLAGTLIVLVFGGAALALSARMKTFKGVLSLGLTVLLLLGSPVLLGPSLRQSAVGRVLDLVNPFAAALNTLDSVIIDSQGLSWQLLRLAVMGSYGLAVLWWLYAATRRLEP</sequence>
<accession>A0A7V6A254</accession>
<keyword evidence="1" id="KW-1133">Transmembrane helix</keyword>